<evidence type="ECO:0000256" key="1">
    <source>
        <dbReference type="SAM" id="MobiDB-lite"/>
    </source>
</evidence>
<organism evidence="2 3">
    <name type="scientific">Agrococcus terreus</name>
    <dbReference type="NCBI Taxonomy" id="574649"/>
    <lineage>
        <taxon>Bacteria</taxon>
        <taxon>Bacillati</taxon>
        <taxon>Actinomycetota</taxon>
        <taxon>Actinomycetes</taxon>
        <taxon>Micrococcales</taxon>
        <taxon>Microbacteriaceae</taxon>
        <taxon>Agrococcus</taxon>
    </lineage>
</organism>
<proteinExistence type="predicted"/>
<protein>
    <recommendedName>
        <fullName evidence="4">Protein kinase domain-containing protein</fullName>
    </recommendedName>
</protein>
<dbReference type="SUPFAM" id="SSF56112">
    <property type="entry name" value="Protein kinase-like (PK-like)"/>
    <property type="match status" value="1"/>
</dbReference>
<accession>A0ABQ2KIM7</accession>
<reference evidence="3" key="1">
    <citation type="journal article" date="2019" name="Int. J. Syst. Evol. Microbiol.">
        <title>The Global Catalogue of Microorganisms (GCM) 10K type strain sequencing project: providing services to taxonomists for standard genome sequencing and annotation.</title>
        <authorList>
            <consortium name="The Broad Institute Genomics Platform"/>
            <consortium name="The Broad Institute Genome Sequencing Center for Infectious Disease"/>
            <person name="Wu L."/>
            <person name="Ma J."/>
        </authorList>
    </citation>
    <scope>NUCLEOTIDE SEQUENCE [LARGE SCALE GENOMIC DNA]</scope>
    <source>
        <strain evidence="3">CGMCC 1.6960</strain>
    </source>
</reference>
<gene>
    <name evidence="2" type="ORF">GCM10010968_13600</name>
</gene>
<evidence type="ECO:0000313" key="3">
    <source>
        <dbReference type="Proteomes" id="UP000626982"/>
    </source>
</evidence>
<evidence type="ECO:0000313" key="2">
    <source>
        <dbReference type="EMBL" id="GGN83135.1"/>
    </source>
</evidence>
<dbReference type="Proteomes" id="UP000626982">
    <property type="component" value="Unassembled WGS sequence"/>
</dbReference>
<keyword evidence="3" id="KW-1185">Reference proteome</keyword>
<name>A0ABQ2KIM7_9MICO</name>
<dbReference type="InterPro" id="IPR011009">
    <property type="entry name" value="Kinase-like_dom_sf"/>
</dbReference>
<feature type="region of interest" description="Disordered" evidence="1">
    <location>
        <begin position="345"/>
        <end position="365"/>
    </location>
</feature>
<comment type="caution">
    <text evidence="2">The sequence shown here is derived from an EMBL/GenBank/DDBJ whole genome shotgun (WGS) entry which is preliminary data.</text>
</comment>
<dbReference type="EMBL" id="BMLM01000001">
    <property type="protein sequence ID" value="GGN83135.1"/>
    <property type="molecule type" value="Genomic_DNA"/>
</dbReference>
<evidence type="ECO:0008006" key="4">
    <source>
        <dbReference type="Google" id="ProtNLM"/>
    </source>
</evidence>
<dbReference type="Gene3D" id="1.10.510.10">
    <property type="entry name" value="Transferase(Phosphotransferase) domain 1"/>
    <property type="match status" value="1"/>
</dbReference>
<sequence length="458" mass="46092">MHHPGMDDERITIAGHPLVRLLRRDDDREAWVAADGDGAGVELHRAAAGRDAVLAREAEAVAAAAHPHLVPVLDVAHDGGAVLVRPLLPRDLAGWLLARGAPEPGEAVTALAPIAAALAALHAVGAAAGGVPAQAVRLDADGAPLLMAEGAAVEQSPPNPAWLESSAAVARDAAGWRALAETLLGAAGETMPSEVERALADRDLAAAGAALLAAWPALPLALDAPRAAVAPRRPVAVRRRERPDGMRAAWDAVAAALDRALGGATGARAPSGPRALLRSPAALLRRAPAAIRAVRPRFWLAAGAGAAALALAGGLAATADGSSAAAPLEPTPTVVAPDVTTVASAGARAAPSPEPAPPSSGATAAVEDDPVAATVALLAERETCLDAADAGCLVGLHDPASPLLAADEPWRMPADGEPELVQRLGDAWLLRIASGTAPASVLVMSTEAGWTLRDAWED</sequence>